<comment type="caution">
    <text evidence="2">The sequence shown here is derived from an EMBL/GenBank/DDBJ whole genome shotgun (WGS) entry which is preliminary data.</text>
</comment>
<dbReference type="PROSITE" id="PS51186">
    <property type="entry name" value="GNAT"/>
    <property type="match status" value="1"/>
</dbReference>
<dbReference type="EMBL" id="JAUYVI010000008">
    <property type="protein sequence ID" value="MDQ7250998.1"/>
    <property type="molecule type" value="Genomic_DNA"/>
</dbReference>
<evidence type="ECO:0000313" key="3">
    <source>
        <dbReference type="Proteomes" id="UP001230156"/>
    </source>
</evidence>
<dbReference type="RefSeq" id="WP_379960923.1">
    <property type="nucleotide sequence ID" value="NZ_JAUYVI010000008.1"/>
</dbReference>
<accession>A0ABU0YTF5</accession>
<dbReference type="Gene3D" id="3.40.630.30">
    <property type="match status" value="1"/>
</dbReference>
<sequence>MSVLRPLSALSAEEREWIGGFLGHDGVLPLYFETAIEDLARGIDNRLVLIGRERRGLVLGIVFAGLEAFTILGSLDDAELRATYTRLMPGELHVTAELAAYLRPQLGTRLVAELAMRTETCAIGQRTSDPSCVQMTDADREKLTAFYNTHNPRHVFSPWMLEHPFFAVVEQGEILAAAGVLALSRRLGWALIGNFLTRPDRRGRGLARRVGNTLLAALGRNGIGHAALVTTDDNVAARSVYRDLGFVLAEAGIELDLK</sequence>
<gene>
    <name evidence="2" type="ORF">Q8A70_25145</name>
</gene>
<evidence type="ECO:0000259" key="1">
    <source>
        <dbReference type="PROSITE" id="PS51186"/>
    </source>
</evidence>
<evidence type="ECO:0000313" key="2">
    <source>
        <dbReference type="EMBL" id="MDQ7250998.1"/>
    </source>
</evidence>
<reference evidence="3" key="1">
    <citation type="submission" date="2023-08" db="EMBL/GenBank/DDBJ databases">
        <title>Rhodospirillaceae gen. nov., a novel taxon isolated from the Yangtze River Yuezi River estuary sludge.</title>
        <authorList>
            <person name="Ruan L."/>
        </authorList>
    </citation>
    <scope>NUCLEOTIDE SEQUENCE [LARGE SCALE GENOMIC DNA]</scope>
    <source>
        <strain evidence="3">R-7</strain>
    </source>
</reference>
<organism evidence="2 3">
    <name type="scientific">Dongia sedimenti</name>
    <dbReference type="NCBI Taxonomy" id="3064282"/>
    <lineage>
        <taxon>Bacteria</taxon>
        <taxon>Pseudomonadati</taxon>
        <taxon>Pseudomonadota</taxon>
        <taxon>Alphaproteobacteria</taxon>
        <taxon>Rhodospirillales</taxon>
        <taxon>Dongiaceae</taxon>
        <taxon>Dongia</taxon>
    </lineage>
</organism>
<dbReference type="CDD" id="cd04301">
    <property type="entry name" value="NAT_SF"/>
    <property type="match status" value="1"/>
</dbReference>
<dbReference type="Proteomes" id="UP001230156">
    <property type="component" value="Unassembled WGS sequence"/>
</dbReference>
<dbReference type="InterPro" id="IPR000182">
    <property type="entry name" value="GNAT_dom"/>
</dbReference>
<dbReference type="Pfam" id="PF00583">
    <property type="entry name" value="Acetyltransf_1"/>
    <property type="match status" value="1"/>
</dbReference>
<dbReference type="InterPro" id="IPR016181">
    <property type="entry name" value="Acyl_CoA_acyltransferase"/>
</dbReference>
<feature type="domain" description="N-acetyltransferase" evidence="1">
    <location>
        <begin position="130"/>
        <end position="258"/>
    </location>
</feature>
<keyword evidence="3" id="KW-1185">Reference proteome</keyword>
<protein>
    <submittedName>
        <fullName evidence="2">GNAT family N-acetyltransferase</fullName>
    </submittedName>
</protein>
<proteinExistence type="predicted"/>
<dbReference type="SUPFAM" id="SSF55729">
    <property type="entry name" value="Acyl-CoA N-acyltransferases (Nat)"/>
    <property type="match status" value="1"/>
</dbReference>
<name>A0ABU0YTF5_9PROT</name>